<dbReference type="EMBL" id="DVLT01000011">
    <property type="protein sequence ID" value="HIU01979.1"/>
    <property type="molecule type" value="Genomic_DNA"/>
</dbReference>
<organism evidence="1 2">
    <name type="scientific">Candidatus Onthocola gallistercoris</name>
    <dbReference type="NCBI Taxonomy" id="2840876"/>
    <lineage>
        <taxon>Bacteria</taxon>
        <taxon>Bacillati</taxon>
        <taxon>Bacillota</taxon>
        <taxon>Bacilli</taxon>
        <taxon>Candidatus Onthocola</taxon>
    </lineage>
</organism>
<reference evidence="1" key="1">
    <citation type="submission" date="2020-10" db="EMBL/GenBank/DDBJ databases">
        <authorList>
            <person name="Gilroy R."/>
        </authorList>
    </citation>
    <scope>NUCLEOTIDE SEQUENCE</scope>
    <source>
        <strain evidence="1">CHK187-14744</strain>
    </source>
</reference>
<accession>A0A9D1HEY7</accession>
<reference evidence="1" key="2">
    <citation type="journal article" date="2021" name="PeerJ">
        <title>Extensive microbial diversity within the chicken gut microbiome revealed by metagenomics and culture.</title>
        <authorList>
            <person name="Gilroy R."/>
            <person name="Ravi A."/>
            <person name="Getino M."/>
            <person name="Pursley I."/>
            <person name="Horton D.L."/>
            <person name="Alikhan N.F."/>
            <person name="Baker D."/>
            <person name="Gharbi K."/>
            <person name="Hall N."/>
            <person name="Watson M."/>
            <person name="Adriaenssens E.M."/>
            <person name="Foster-Nyarko E."/>
            <person name="Jarju S."/>
            <person name="Secka A."/>
            <person name="Antonio M."/>
            <person name="Oren A."/>
            <person name="Chaudhuri R.R."/>
            <person name="La Ragione R."/>
            <person name="Hildebrand F."/>
            <person name="Pallen M.J."/>
        </authorList>
    </citation>
    <scope>NUCLEOTIDE SEQUENCE</scope>
    <source>
        <strain evidence="1">CHK187-14744</strain>
    </source>
</reference>
<dbReference type="Proteomes" id="UP000824164">
    <property type="component" value="Unassembled WGS sequence"/>
</dbReference>
<proteinExistence type="predicted"/>
<comment type="caution">
    <text evidence="1">The sequence shown here is derived from an EMBL/GenBank/DDBJ whole genome shotgun (WGS) entry which is preliminary data.</text>
</comment>
<evidence type="ECO:0000313" key="1">
    <source>
        <dbReference type="EMBL" id="HIU01979.1"/>
    </source>
</evidence>
<protein>
    <submittedName>
        <fullName evidence="1">Uncharacterized protein</fullName>
    </submittedName>
</protein>
<sequence length="64" mass="7268">MQTGTDEGIKRGWERPEISVRQKMGAEISGFSRLNKMQGRGETAQVIRFIVCYQKMERPLPAGI</sequence>
<evidence type="ECO:0000313" key="2">
    <source>
        <dbReference type="Proteomes" id="UP000824164"/>
    </source>
</evidence>
<name>A0A9D1HEY7_9FIRM</name>
<dbReference type="AlphaFoldDB" id="A0A9D1HEY7"/>
<gene>
    <name evidence="1" type="ORF">IAB63_01855</name>
</gene>